<feature type="compositionally biased region" description="Polar residues" evidence="1">
    <location>
        <begin position="155"/>
        <end position="167"/>
    </location>
</feature>
<sequence length="724" mass="81273">MTTDRSENMSPSTRADHGPAVPNIDEFDSFTTLLRKLNSYFVEAVQSPRKFEDNAKSAAPLVESLADDCQNKAVVHAILALKMHFSAMESDEDRGLNESRGYACEYAAWRFVSHLSGREAIDYLLYELPRTTVSLDSNDEESANPSSSHERSPLLRQNSDWSYSSPSAVDGHTSQEEVDSFTSSFDTLNSLEVAAVVGAKKFLSQRVVQRIIESIWKGDIVFWETLSVDSIKEAKVYDKRKADPFCRLRVPRYLKAFEALFFLSFLALYYAVLVPIQRNGHDRSNRPGVPPLETVNGTLHIMESERQRNFHHITIPEVFLFIWIAGFAYDEFGEYLDAGRAFYATDFWSLWDIGIVTIGVAFFVTRIVGIVKGSDETIGAAFDILALQALLLVPRTCSILSLNPYFGTLIPCLREMTKDFIKFLSLVVILYRKSPLLLCEILDMLIKFQLEMSWVLVKVFFGSSYLGFDVAQEISPALGPPLMLVFITMTNILLITSLISLLSNSLTRILDHAREEYLFMFEPPTGSSTSNRLTYFFPPMVSLRFLPCSPAPSTVIAVFETIRIRTCMNLIPLFLRPLRLCISQENLRWTRIVLLKITHSPYVAAIYVYEGIHDRWFGGQKIRGSASLGGPVSHSKKRDSYLRYSAYTPRTLVASSLNQASTARAGRSATSLAPRPTTRASVEPQQEDLKSLVMKLSDQVQDLTAIVAGQQQQGGDHIDGSPPV</sequence>
<evidence type="ECO:0000313" key="5">
    <source>
        <dbReference type="Proteomes" id="UP000800235"/>
    </source>
</evidence>
<feature type="region of interest" description="Disordered" evidence="1">
    <location>
        <begin position="664"/>
        <end position="686"/>
    </location>
</feature>
<evidence type="ECO:0000313" key="4">
    <source>
        <dbReference type="EMBL" id="KAF2432661.1"/>
    </source>
</evidence>
<feature type="transmembrane region" description="Helical" evidence="2">
    <location>
        <begin position="454"/>
        <end position="471"/>
    </location>
</feature>
<comment type="caution">
    <text evidence="4">The sequence shown here is derived from an EMBL/GenBank/DDBJ whole genome shotgun (WGS) entry which is preliminary data.</text>
</comment>
<evidence type="ECO:0000256" key="2">
    <source>
        <dbReference type="SAM" id="Phobius"/>
    </source>
</evidence>
<dbReference type="InterPro" id="IPR052971">
    <property type="entry name" value="TRP_calcium_channel"/>
</dbReference>
<dbReference type="Pfam" id="PF23317">
    <property type="entry name" value="YVC1_C"/>
    <property type="match status" value="1"/>
</dbReference>
<accession>A0A9P4NVT6</accession>
<dbReference type="AlphaFoldDB" id="A0A9P4NVT6"/>
<feature type="compositionally biased region" description="Low complexity" evidence="1">
    <location>
        <begin position="664"/>
        <end position="673"/>
    </location>
</feature>
<name>A0A9P4NVT6_9PEZI</name>
<reference evidence="4" key="1">
    <citation type="journal article" date="2020" name="Stud. Mycol.">
        <title>101 Dothideomycetes genomes: a test case for predicting lifestyles and emergence of pathogens.</title>
        <authorList>
            <person name="Haridas S."/>
            <person name="Albert R."/>
            <person name="Binder M."/>
            <person name="Bloem J."/>
            <person name="Labutti K."/>
            <person name="Salamov A."/>
            <person name="Andreopoulos B."/>
            <person name="Baker S."/>
            <person name="Barry K."/>
            <person name="Bills G."/>
            <person name="Bluhm B."/>
            <person name="Cannon C."/>
            <person name="Castanera R."/>
            <person name="Culley D."/>
            <person name="Daum C."/>
            <person name="Ezra D."/>
            <person name="Gonzalez J."/>
            <person name="Henrissat B."/>
            <person name="Kuo A."/>
            <person name="Liang C."/>
            <person name="Lipzen A."/>
            <person name="Lutzoni F."/>
            <person name="Magnuson J."/>
            <person name="Mondo S."/>
            <person name="Nolan M."/>
            <person name="Ohm R."/>
            <person name="Pangilinan J."/>
            <person name="Park H.-J."/>
            <person name="Ramirez L."/>
            <person name="Alfaro M."/>
            <person name="Sun H."/>
            <person name="Tritt A."/>
            <person name="Yoshinaga Y."/>
            <person name="Zwiers L.-H."/>
            <person name="Turgeon B."/>
            <person name="Goodwin S."/>
            <person name="Spatafora J."/>
            <person name="Crous P."/>
            <person name="Grigoriev I."/>
        </authorList>
    </citation>
    <scope>NUCLEOTIDE SEQUENCE</scope>
    <source>
        <strain evidence="4">CBS 130266</strain>
    </source>
</reference>
<feature type="region of interest" description="Disordered" evidence="1">
    <location>
        <begin position="136"/>
        <end position="172"/>
    </location>
</feature>
<keyword evidence="5" id="KW-1185">Reference proteome</keyword>
<keyword evidence="2" id="KW-0472">Membrane</keyword>
<dbReference type="EMBL" id="MU007025">
    <property type="protein sequence ID" value="KAF2432661.1"/>
    <property type="molecule type" value="Genomic_DNA"/>
</dbReference>
<feature type="transmembrane region" description="Helical" evidence="2">
    <location>
        <begin position="256"/>
        <end position="276"/>
    </location>
</feature>
<proteinExistence type="predicted"/>
<dbReference type="PANTHER" id="PTHR35859">
    <property type="entry name" value="NONSELECTIVE CATION CHANNEL PROTEIN"/>
    <property type="match status" value="1"/>
</dbReference>
<feature type="transmembrane region" description="Helical" evidence="2">
    <location>
        <begin position="310"/>
        <end position="329"/>
    </location>
</feature>
<evidence type="ECO:0000259" key="3">
    <source>
        <dbReference type="Pfam" id="PF23317"/>
    </source>
</evidence>
<feature type="region of interest" description="Disordered" evidence="1">
    <location>
        <begin position="1"/>
        <end position="21"/>
    </location>
</feature>
<gene>
    <name evidence="4" type="ORF">EJ08DRAFT_630491</name>
</gene>
<dbReference type="Proteomes" id="UP000800235">
    <property type="component" value="Unassembled WGS sequence"/>
</dbReference>
<feature type="transmembrane region" description="Helical" evidence="2">
    <location>
        <begin position="349"/>
        <end position="368"/>
    </location>
</feature>
<dbReference type="InterPro" id="IPR056336">
    <property type="entry name" value="YVC1_C"/>
</dbReference>
<dbReference type="PANTHER" id="PTHR35859:SF5">
    <property type="entry name" value="ION TRANSPORT DOMAIN-CONTAINING PROTEIN"/>
    <property type="match status" value="1"/>
</dbReference>
<feature type="domain" description="Calcium channel YVC1-like C-terminal transmembrane" evidence="3">
    <location>
        <begin position="312"/>
        <end position="528"/>
    </location>
</feature>
<keyword evidence="2" id="KW-1133">Transmembrane helix</keyword>
<keyword evidence="2" id="KW-0812">Transmembrane</keyword>
<dbReference type="OrthoDB" id="310870at2759"/>
<feature type="transmembrane region" description="Helical" evidence="2">
    <location>
        <begin position="483"/>
        <end position="502"/>
    </location>
</feature>
<organism evidence="4 5">
    <name type="scientific">Tothia fuscella</name>
    <dbReference type="NCBI Taxonomy" id="1048955"/>
    <lineage>
        <taxon>Eukaryota</taxon>
        <taxon>Fungi</taxon>
        <taxon>Dikarya</taxon>
        <taxon>Ascomycota</taxon>
        <taxon>Pezizomycotina</taxon>
        <taxon>Dothideomycetes</taxon>
        <taxon>Pleosporomycetidae</taxon>
        <taxon>Venturiales</taxon>
        <taxon>Cylindrosympodiaceae</taxon>
        <taxon>Tothia</taxon>
    </lineage>
</organism>
<evidence type="ECO:0000256" key="1">
    <source>
        <dbReference type="SAM" id="MobiDB-lite"/>
    </source>
</evidence>
<protein>
    <recommendedName>
        <fullName evidence="3">Calcium channel YVC1-like C-terminal transmembrane domain-containing protein</fullName>
    </recommendedName>
</protein>